<organism evidence="2 3">
    <name type="scientific">Mycena rosella</name>
    <name type="common">Pink bonnet</name>
    <name type="synonym">Agaricus rosellus</name>
    <dbReference type="NCBI Taxonomy" id="1033263"/>
    <lineage>
        <taxon>Eukaryota</taxon>
        <taxon>Fungi</taxon>
        <taxon>Dikarya</taxon>
        <taxon>Basidiomycota</taxon>
        <taxon>Agaricomycotina</taxon>
        <taxon>Agaricomycetes</taxon>
        <taxon>Agaricomycetidae</taxon>
        <taxon>Agaricales</taxon>
        <taxon>Marasmiineae</taxon>
        <taxon>Mycenaceae</taxon>
        <taxon>Mycena</taxon>
    </lineage>
</organism>
<evidence type="ECO:0000313" key="3">
    <source>
        <dbReference type="Proteomes" id="UP001221757"/>
    </source>
</evidence>
<dbReference type="AlphaFoldDB" id="A0AAD7H0A9"/>
<dbReference type="Proteomes" id="UP001221757">
    <property type="component" value="Unassembled WGS sequence"/>
</dbReference>
<sequence length="234" mass="25001">MAGRHGSKTKRGSMTRSYTGQLRPMAQSEPPEGPAQHEQIAAQNPTGPTPLLDSPLDDDLRPAVKDWQANTIFGPLGLSASAGLDNMRNNLSDDEQLPSCFNGSPSRLPFTPQTLPSKAARAKSAQIQALNARVMPAMPLASAAPTPKRCALLAFASLPHRTPPRRNRLPNALKNSQSDPLPPFRSNKRTPPQKQLGLALQIPPGPRGAYLFQPAPSSPTSPLATTTLTSHHSP</sequence>
<protein>
    <submittedName>
        <fullName evidence="2">Uncharacterized protein</fullName>
    </submittedName>
</protein>
<keyword evidence="3" id="KW-1185">Reference proteome</keyword>
<feature type="compositionally biased region" description="Basic residues" evidence="1">
    <location>
        <begin position="1"/>
        <end position="13"/>
    </location>
</feature>
<name>A0AAD7H0A9_MYCRO</name>
<comment type="caution">
    <text evidence="2">The sequence shown here is derived from an EMBL/GenBank/DDBJ whole genome shotgun (WGS) entry which is preliminary data.</text>
</comment>
<evidence type="ECO:0000256" key="1">
    <source>
        <dbReference type="SAM" id="MobiDB-lite"/>
    </source>
</evidence>
<gene>
    <name evidence="2" type="ORF">B0H17DRAFT_1191458</name>
</gene>
<feature type="compositionally biased region" description="Low complexity" evidence="1">
    <location>
        <begin position="214"/>
        <end position="234"/>
    </location>
</feature>
<reference evidence="2" key="1">
    <citation type="submission" date="2023-03" db="EMBL/GenBank/DDBJ databases">
        <title>Massive genome expansion in bonnet fungi (Mycena s.s.) driven by repeated elements and novel gene families across ecological guilds.</title>
        <authorList>
            <consortium name="Lawrence Berkeley National Laboratory"/>
            <person name="Harder C.B."/>
            <person name="Miyauchi S."/>
            <person name="Viragh M."/>
            <person name="Kuo A."/>
            <person name="Thoen E."/>
            <person name="Andreopoulos B."/>
            <person name="Lu D."/>
            <person name="Skrede I."/>
            <person name="Drula E."/>
            <person name="Henrissat B."/>
            <person name="Morin E."/>
            <person name="Kohler A."/>
            <person name="Barry K."/>
            <person name="LaButti K."/>
            <person name="Morin E."/>
            <person name="Salamov A."/>
            <person name="Lipzen A."/>
            <person name="Mereny Z."/>
            <person name="Hegedus B."/>
            <person name="Baldrian P."/>
            <person name="Stursova M."/>
            <person name="Weitz H."/>
            <person name="Taylor A."/>
            <person name="Grigoriev I.V."/>
            <person name="Nagy L.G."/>
            <person name="Martin F."/>
            <person name="Kauserud H."/>
        </authorList>
    </citation>
    <scope>NUCLEOTIDE SEQUENCE</scope>
    <source>
        <strain evidence="2">CBHHK067</strain>
    </source>
</reference>
<evidence type="ECO:0000313" key="2">
    <source>
        <dbReference type="EMBL" id="KAJ7708946.1"/>
    </source>
</evidence>
<dbReference type="EMBL" id="JARKIE010000003">
    <property type="protein sequence ID" value="KAJ7708946.1"/>
    <property type="molecule type" value="Genomic_DNA"/>
</dbReference>
<feature type="region of interest" description="Disordered" evidence="1">
    <location>
        <begin position="160"/>
        <end position="234"/>
    </location>
</feature>
<accession>A0AAD7H0A9</accession>
<feature type="region of interest" description="Disordered" evidence="1">
    <location>
        <begin position="1"/>
        <end position="63"/>
    </location>
</feature>
<proteinExistence type="predicted"/>